<dbReference type="PANTHER" id="PTHR30055">
    <property type="entry name" value="HTH-TYPE TRANSCRIPTIONAL REGULATOR RUTR"/>
    <property type="match status" value="1"/>
</dbReference>
<evidence type="ECO:0000256" key="2">
    <source>
        <dbReference type="ARBA" id="ARBA00023015"/>
    </source>
</evidence>
<dbReference type="RefSeq" id="WP_091288165.1">
    <property type="nucleotide sequence ID" value="NZ_FNON01000002.1"/>
</dbReference>
<proteinExistence type="predicted"/>
<dbReference type="GO" id="GO:0003700">
    <property type="term" value="F:DNA-binding transcription factor activity"/>
    <property type="evidence" value="ECO:0007669"/>
    <property type="project" value="TreeGrafter"/>
</dbReference>
<dbReference type="Pfam" id="PF00440">
    <property type="entry name" value="TetR_N"/>
    <property type="match status" value="1"/>
</dbReference>
<gene>
    <name evidence="7" type="ORF">SAMN05421504_102243</name>
</gene>
<dbReference type="PANTHER" id="PTHR30055:SF226">
    <property type="entry name" value="HTH-TYPE TRANSCRIPTIONAL REGULATOR PKSA"/>
    <property type="match status" value="1"/>
</dbReference>
<evidence type="ECO:0000313" key="7">
    <source>
        <dbReference type="EMBL" id="SDX07993.1"/>
    </source>
</evidence>
<dbReference type="PROSITE" id="PS50977">
    <property type="entry name" value="HTH_TETR_2"/>
    <property type="match status" value="1"/>
</dbReference>
<keyword evidence="2" id="KW-0805">Transcription regulation</keyword>
<protein>
    <submittedName>
        <fullName evidence="7">DNA-binding transcriptional regulator, AcrR family</fullName>
    </submittedName>
</protein>
<keyword evidence="1" id="KW-0678">Repressor</keyword>
<dbReference type="STRING" id="589385.SAMN05421504_102243"/>
<dbReference type="AlphaFoldDB" id="A0A1H2YRY8"/>
<evidence type="ECO:0000256" key="4">
    <source>
        <dbReference type="ARBA" id="ARBA00023163"/>
    </source>
</evidence>
<dbReference type="SUPFAM" id="SSF48498">
    <property type="entry name" value="Tetracyclin repressor-like, C-terminal domain"/>
    <property type="match status" value="1"/>
</dbReference>
<dbReference type="Pfam" id="PF13977">
    <property type="entry name" value="TetR_C_6"/>
    <property type="match status" value="1"/>
</dbReference>
<keyword evidence="8" id="KW-1185">Reference proteome</keyword>
<dbReference type="Proteomes" id="UP000199515">
    <property type="component" value="Unassembled WGS sequence"/>
</dbReference>
<evidence type="ECO:0000259" key="6">
    <source>
        <dbReference type="PROSITE" id="PS50977"/>
    </source>
</evidence>
<dbReference type="InterPro" id="IPR009057">
    <property type="entry name" value="Homeodomain-like_sf"/>
</dbReference>
<evidence type="ECO:0000256" key="3">
    <source>
        <dbReference type="ARBA" id="ARBA00023125"/>
    </source>
</evidence>
<evidence type="ECO:0000313" key="8">
    <source>
        <dbReference type="Proteomes" id="UP000199515"/>
    </source>
</evidence>
<evidence type="ECO:0000256" key="5">
    <source>
        <dbReference type="PROSITE-ProRule" id="PRU00335"/>
    </source>
</evidence>
<dbReference type="OrthoDB" id="9816296at2"/>
<accession>A0A1H2YRY8</accession>
<sequence>MPKKVDHEQRRRQIAEAVWRIASGRGLEDVTLRQVAAEAGVSTRLVQYYFGSRDALLLGALELLSLDQKQRVEERIPKDASPRLLLREILIGLLPLDEHQRMTLLVQLAYFIRALNDEALAAAFIDPEDQSLENLFIEIMTAARAQGQIADGLDLAREADTLLAVSTGVGPDILVGLKTGDQVIAMIDYHLDRIFLSSE</sequence>
<dbReference type="InterPro" id="IPR001647">
    <property type="entry name" value="HTH_TetR"/>
</dbReference>
<dbReference type="InterPro" id="IPR050109">
    <property type="entry name" value="HTH-type_TetR-like_transc_reg"/>
</dbReference>
<name>A0A1H2YRY8_9PSEU</name>
<dbReference type="GO" id="GO:0000976">
    <property type="term" value="F:transcription cis-regulatory region binding"/>
    <property type="evidence" value="ECO:0007669"/>
    <property type="project" value="TreeGrafter"/>
</dbReference>
<keyword evidence="4" id="KW-0804">Transcription</keyword>
<feature type="domain" description="HTH tetR-type" evidence="6">
    <location>
        <begin position="8"/>
        <end position="68"/>
    </location>
</feature>
<dbReference type="InterPro" id="IPR039538">
    <property type="entry name" value="BetI_C"/>
</dbReference>
<dbReference type="SUPFAM" id="SSF46689">
    <property type="entry name" value="Homeodomain-like"/>
    <property type="match status" value="1"/>
</dbReference>
<dbReference type="EMBL" id="FNON01000002">
    <property type="protein sequence ID" value="SDX07993.1"/>
    <property type="molecule type" value="Genomic_DNA"/>
</dbReference>
<feature type="DNA-binding region" description="H-T-H motif" evidence="5">
    <location>
        <begin position="31"/>
        <end position="50"/>
    </location>
</feature>
<reference evidence="7 8" key="1">
    <citation type="submission" date="2016-10" db="EMBL/GenBank/DDBJ databases">
        <authorList>
            <person name="de Groot N.N."/>
        </authorList>
    </citation>
    <scope>NUCLEOTIDE SEQUENCE [LARGE SCALE GENOMIC DNA]</scope>
    <source>
        <strain evidence="7 8">CPCC 202699</strain>
    </source>
</reference>
<organism evidence="7 8">
    <name type="scientific">Amycolatopsis xylanica</name>
    <dbReference type="NCBI Taxonomy" id="589385"/>
    <lineage>
        <taxon>Bacteria</taxon>
        <taxon>Bacillati</taxon>
        <taxon>Actinomycetota</taxon>
        <taxon>Actinomycetes</taxon>
        <taxon>Pseudonocardiales</taxon>
        <taxon>Pseudonocardiaceae</taxon>
        <taxon>Amycolatopsis</taxon>
    </lineage>
</organism>
<evidence type="ECO:0000256" key="1">
    <source>
        <dbReference type="ARBA" id="ARBA00022491"/>
    </source>
</evidence>
<dbReference type="InterPro" id="IPR036271">
    <property type="entry name" value="Tet_transcr_reg_TetR-rel_C_sf"/>
</dbReference>
<keyword evidence="3 5" id="KW-0238">DNA-binding</keyword>
<dbReference type="Gene3D" id="1.10.357.10">
    <property type="entry name" value="Tetracycline Repressor, domain 2"/>
    <property type="match status" value="1"/>
</dbReference>